<proteinExistence type="inferred from homology"/>
<dbReference type="InterPro" id="IPR031303">
    <property type="entry name" value="C5_meth_CS"/>
</dbReference>
<dbReference type="PRINTS" id="PR00105">
    <property type="entry name" value="C5METTRFRASE"/>
</dbReference>
<dbReference type="InterPro" id="IPR001525">
    <property type="entry name" value="C5_MeTfrase"/>
</dbReference>
<dbReference type="PANTHER" id="PTHR10629:SF52">
    <property type="entry name" value="DNA (CYTOSINE-5)-METHYLTRANSFERASE 1"/>
    <property type="match status" value="1"/>
</dbReference>
<evidence type="ECO:0000256" key="1">
    <source>
        <dbReference type="ARBA" id="ARBA00022603"/>
    </source>
</evidence>
<sequence length="323" mass="36858">MRVIDLFAGCGGMSKGFENAGYEIVAAFENWKDAIEVYKKNFKHPVIEYDLSNVEDYNIFKQFKPDMIIGGPPCQDYSSAGKRKEDENANLTIDFANIIANVKPKYFLMENVDQIKKYNAYHKAVEIFRKAGYGLSAKILDASLCGVPQKRKRFFLFRELGGKDDVLIPFLEANLSKKPMTVRDYLGDSLGIEHYYRHPRNYNRRAIFSIDEPAPTIRGVNRPVPAGYKGHPKDTARPDEVRALTTIERSYLQTFPKDFIFEGSKTSLEQMIGNAVPVKLAEYVANAINAYINSKGKVLEYKKKEKTDSIIYEQLDLFEIVNN</sequence>
<protein>
    <recommendedName>
        <fullName evidence="7">Cytosine-specific methyltransferase</fullName>
        <ecNumber evidence="7">2.1.1.37</ecNumber>
    </recommendedName>
</protein>
<evidence type="ECO:0000256" key="5">
    <source>
        <dbReference type="PROSITE-ProRule" id="PRU01016"/>
    </source>
</evidence>
<evidence type="ECO:0000256" key="3">
    <source>
        <dbReference type="ARBA" id="ARBA00022691"/>
    </source>
</evidence>
<dbReference type="EMBL" id="EU386360">
    <property type="protein sequence ID" value="ABY86226.1"/>
    <property type="molecule type" value="Genomic_DNA"/>
</dbReference>
<evidence type="ECO:0000256" key="4">
    <source>
        <dbReference type="ARBA" id="ARBA00022747"/>
    </source>
</evidence>
<gene>
    <name evidence="8" type="primary">bsaHIM</name>
</gene>
<keyword evidence="1 5" id="KW-0489">Methyltransferase</keyword>
<dbReference type="PROSITE" id="PS00094">
    <property type="entry name" value="C5_MTASE_1"/>
    <property type="match status" value="1"/>
</dbReference>
<keyword evidence="4" id="KW-0680">Restriction system</keyword>
<dbReference type="InterPro" id="IPR029063">
    <property type="entry name" value="SAM-dependent_MTases_sf"/>
</dbReference>
<dbReference type="SUPFAM" id="SSF53335">
    <property type="entry name" value="S-adenosyl-L-methionine-dependent methyltransferases"/>
    <property type="match status" value="1"/>
</dbReference>
<reference evidence="8" key="1">
    <citation type="journal article" date="2008" name="BMC Mol. Biol.">
        <title>The BsaHI restriction-modification system: cloning, sequencing and analysis of conserved motifs.</title>
        <authorList>
            <person name="Neely R.K."/>
            <person name="Roberts R.J."/>
        </authorList>
    </citation>
    <scope>NUCLEOTIDE SEQUENCE</scope>
</reference>
<evidence type="ECO:0000256" key="6">
    <source>
        <dbReference type="RuleBase" id="RU000416"/>
    </source>
</evidence>
<dbReference type="EC" id="2.1.1.37" evidence="7"/>
<dbReference type="GO" id="GO:0044027">
    <property type="term" value="P:negative regulation of gene expression via chromosomal CpG island methylation"/>
    <property type="evidence" value="ECO:0007669"/>
    <property type="project" value="TreeGrafter"/>
</dbReference>
<dbReference type="Gene3D" id="3.90.120.10">
    <property type="entry name" value="DNA Methylase, subunit A, domain 2"/>
    <property type="match status" value="1"/>
</dbReference>
<comment type="similarity">
    <text evidence="5 6">Belongs to the class I-like SAM-binding methyltransferase superfamily. C5-methyltransferase family.</text>
</comment>
<dbReference type="GO" id="GO:0032259">
    <property type="term" value="P:methylation"/>
    <property type="evidence" value="ECO:0007669"/>
    <property type="project" value="UniProtKB-KW"/>
</dbReference>
<dbReference type="PROSITE" id="PS00095">
    <property type="entry name" value="C5_MTASE_2"/>
    <property type="match status" value="1"/>
</dbReference>
<evidence type="ECO:0000313" key="8">
    <source>
        <dbReference type="EMBL" id="ABY86226.1"/>
    </source>
</evidence>
<feature type="active site" evidence="5">
    <location>
        <position position="74"/>
    </location>
</feature>
<dbReference type="CDD" id="cd00315">
    <property type="entry name" value="Cyt_C5_DNA_methylase"/>
    <property type="match status" value="1"/>
</dbReference>
<dbReference type="GO" id="GO:0009307">
    <property type="term" value="P:DNA restriction-modification system"/>
    <property type="evidence" value="ECO:0007669"/>
    <property type="project" value="UniProtKB-KW"/>
</dbReference>
<comment type="catalytic activity">
    <reaction evidence="7">
        <text>a 2'-deoxycytidine in DNA + S-adenosyl-L-methionine = a 5-methyl-2'-deoxycytidine in DNA + S-adenosyl-L-homocysteine + H(+)</text>
        <dbReference type="Rhea" id="RHEA:13681"/>
        <dbReference type="Rhea" id="RHEA-COMP:11369"/>
        <dbReference type="Rhea" id="RHEA-COMP:11370"/>
        <dbReference type="ChEBI" id="CHEBI:15378"/>
        <dbReference type="ChEBI" id="CHEBI:57856"/>
        <dbReference type="ChEBI" id="CHEBI:59789"/>
        <dbReference type="ChEBI" id="CHEBI:85452"/>
        <dbReference type="ChEBI" id="CHEBI:85454"/>
        <dbReference type="EC" id="2.1.1.37"/>
    </reaction>
</comment>
<dbReference type="AlphaFoldDB" id="B0LX58"/>
<accession>B0LX58</accession>
<organism evidence="8">
    <name type="scientific">Geobacillus stearothermophilus</name>
    <name type="common">Bacillus stearothermophilus</name>
    <dbReference type="NCBI Taxonomy" id="1422"/>
    <lineage>
        <taxon>Bacteria</taxon>
        <taxon>Bacillati</taxon>
        <taxon>Bacillota</taxon>
        <taxon>Bacilli</taxon>
        <taxon>Bacillales</taxon>
        <taxon>Anoxybacillaceae</taxon>
        <taxon>Geobacillus</taxon>
    </lineage>
</organism>
<dbReference type="GO" id="GO:0003677">
    <property type="term" value="F:DNA binding"/>
    <property type="evidence" value="ECO:0007669"/>
    <property type="project" value="TreeGrafter"/>
</dbReference>
<keyword evidence="3 5" id="KW-0949">S-adenosyl-L-methionine</keyword>
<dbReference type="PANTHER" id="PTHR10629">
    <property type="entry name" value="CYTOSINE-SPECIFIC METHYLTRANSFERASE"/>
    <property type="match status" value="1"/>
</dbReference>
<dbReference type="PROSITE" id="PS51679">
    <property type="entry name" value="SAM_MT_C5"/>
    <property type="match status" value="1"/>
</dbReference>
<name>B0LX58_GEOSE</name>
<dbReference type="InterPro" id="IPR018117">
    <property type="entry name" value="C5_DNA_meth_AS"/>
</dbReference>
<evidence type="ECO:0000256" key="7">
    <source>
        <dbReference type="RuleBase" id="RU000417"/>
    </source>
</evidence>
<keyword evidence="2 5" id="KW-0808">Transferase</keyword>
<dbReference type="NCBIfam" id="TIGR00675">
    <property type="entry name" value="dcm"/>
    <property type="match status" value="1"/>
</dbReference>
<dbReference type="InterPro" id="IPR050390">
    <property type="entry name" value="C5-Methyltransferase"/>
</dbReference>
<dbReference type="REBASE" id="13847">
    <property type="entry name" value="M.BsaHI"/>
</dbReference>
<dbReference type="Pfam" id="PF00145">
    <property type="entry name" value="DNA_methylase"/>
    <property type="match status" value="1"/>
</dbReference>
<dbReference type="GO" id="GO:0003886">
    <property type="term" value="F:DNA (cytosine-5-)-methyltransferase activity"/>
    <property type="evidence" value="ECO:0007669"/>
    <property type="project" value="UniProtKB-EC"/>
</dbReference>
<dbReference type="Gene3D" id="3.40.50.150">
    <property type="entry name" value="Vaccinia Virus protein VP39"/>
    <property type="match status" value="1"/>
</dbReference>
<evidence type="ECO:0000256" key="2">
    <source>
        <dbReference type="ARBA" id="ARBA00022679"/>
    </source>
</evidence>